<evidence type="ECO:0000259" key="4">
    <source>
        <dbReference type="SMART" id="SM01075"/>
    </source>
</evidence>
<dbReference type="PANTHER" id="PTHR28637:SF1">
    <property type="entry name" value="DNA REPLICATION FACTOR CDT1"/>
    <property type="match status" value="1"/>
</dbReference>
<dbReference type="InterPro" id="IPR036390">
    <property type="entry name" value="WH_DNA-bd_sf"/>
</dbReference>
<dbReference type="AlphaFoldDB" id="A0A1S3K0Z5"/>
<dbReference type="SMART" id="SM01075">
    <property type="entry name" value="CDT1"/>
    <property type="match status" value="1"/>
</dbReference>
<dbReference type="GO" id="GO:0000076">
    <property type="term" value="P:DNA replication checkpoint signaling"/>
    <property type="evidence" value="ECO:0007669"/>
    <property type="project" value="TreeGrafter"/>
</dbReference>
<feature type="compositionally biased region" description="Basic and acidic residues" evidence="3">
    <location>
        <begin position="334"/>
        <end position="343"/>
    </location>
</feature>
<dbReference type="Proteomes" id="UP000085678">
    <property type="component" value="Unplaced"/>
</dbReference>
<dbReference type="PANTHER" id="PTHR28637">
    <property type="entry name" value="DNA REPLICATION FACTOR CDT1"/>
    <property type="match status" value="1"/>
</dbReference>
<feature type="compositionally biased region" description="Basic and acidic residues" evidence="3">
    <location>
        <begin position="389"/>
        <end position="410"/>
    </location>
</feature>
<protein>
    <submittedName>
        <fullName evidence="6">DNA replication factor Cdt1-like isoform X2</fullName>
    </submittedName>
</protein>
<dbReference type="GO" id="GO:0003677">
    <property type="term" value="F:DNA binding"/>
    <property type="evidence" value="ECO:0007669"/>
    <property type="project" value="InterPro"/>
</dbReference>
<dbReference type="Pfam" id="PF08839">
    <property type="entry name" value="CDT1"/>
    <property type="match status" value="1"/>
</dbReference>
<evidence type="ECO:0000256" key="3">
    <source>
        <dbReference type="SAM" id="MobiDB-lite"/>
    </source>
</evidence>
<accession>A0A1S3K0Z5</accession>
<dbReference type="RefSeq" id="XP_013416064.1">
    <property type="nucleotide sequence ID" value="XM_013560610.2"/>
</dbReference>
<feature type="compositionally biased region" description="Low complexity" evidence="3">
    <location>
        <begin position="123"/>
        <end position="135"/>
    </location>
</feature>
<dbReference type="OrthoDB" id="341730at2759"/>
<dbReference type="InterPro" id="IPR045173">
    <property type="entry name" value="Cdt1"/>
</dbReference>
<keyword evidence="2" id="KW-0131">Cell cycle</keyword>
<name>A0A1S3K0Z5_LINAN</name>
<feature type="compositionally biased region" description="Basic residues" evidence="3">
    <location>
        <begin position="12"/>
        <end position="24"/>
    </location>
</feature>
<feature type="compositionally biased region" description="Basic and acidic residues" evidence="3">
    <location>
        <begin position="96"/>
        <end position="106"/>
    </location>
</feature>
<dbReference type="GO" id="GO:0071163">
    <property type="term" value="P:DNA replication preinitiation complex assembly"/>
    <property type="evidence" value="ECO:0007669"/>
    <property type="project" value="InterPro"/>
</dbReference>
<dbReference type="KEGG" id="lak:106177747"/>
<dbReference type="InterPro" id="IPR038090">
    <property type="entry name" value="Cdt1_C_WH_dom_sf"/>
</dbReference>
<keyword evidence="5" id="KW-1185">Reference proteome</keyword>
<feature type="region of interest" description="Disordered" evidence="3">
    <location>
        <begin position="201"/>
        <end position="350"/>
    </location>
</feature>
<dbReference type="GO" id="GO:0070182">
    <property type="term" value="F:DNA polymerase binding"/>
    <property type="evidence" value="ECO:0007669"/>
    <property type="project" value="TreeGrafter"/>
</dbReference>
<comment type="similarity">
    <text evidence="1">Belongs to the Cdt1 family.</text>
</comment>
<feature type="region of interest" description="Disordered" evidence="3">
    <location>
        <begin position="1"/>
        <end position="24"/>
    </location>
</feature>
<evidence type="ECO:0000313" key="5">
    <source>
        <dbReference type="Proteomes" id="UP000085678"/>
    </source>
</evidence>
<evidence type="ECO:0000313" key="6">
    <source>
        <dbReference type="RefSeq" id="XP_013416064.1"/>
    </source>
</evidence>
<feature type="region of interest" description="Disordered" evidence="3">
    <location>
        <begin position="650"/>
        <end position="671"/>
    </location>
</feature>
<feature type="compositionally biased region" description="Basic and acidic residues" evidence="3">
    <location>
        <begin position="234"/>
        <end position="245"/>
    </location>
</feature>
<feature type="compositionally biased region" description="Low complexity" evidence="3">
    <location>
        <begin position="273"/>
        <end position="282"/>
    </location>
</feature>
<feature type="compositionally biased region" description="Polar residues" evidence="3">
    <location>
        <begin position="659"/>
        <end position="669"/>
    </location>
</feature>
<proteinExistence type="inferred from homology"/>
<dbReference type="Pfam" id="PF16679">
    <property type="entry name" value="CDT1_C"/>
    <property type="match status" value="1"/>
</dbReference>
<dbReference type="SUPFAM" id="SSF46785">
    <property type="entry name" value="Winged helix' DNA-binding domain"/>
    <property type="match status" value="1"/>
</dbReference>
<dbReference type="InterPro" id="IPR014939">
    <property type="entry name" value="CDT1_Gemini-bd-like"/>
</dbReference>
<feature type="region of interest" description="Disordered" evidence="3">
    <location>
        <begin position="70"/>
        <end position="160"/>
    </location>
</feature>
<organism evidence="5 6">
    <name type="scientific">Lingula anatina</name>
    <name type="common">Brachiopod</name>
    <name type="synonym">Lingula unguis</name>
    <dbReference type="NCBI Taxonomy" id="7574"/>
    <lineage>
        <taxon>Eukaryota</taxon>
        <taxon>Metazoa</taxon>
        <taxon>Spiralia</taxon>
        <taxon>Lophotrochozoa</taxon>
        <taxon>Brachiopoda</taxon>
        <taxon>Linguliformea</taxon>
        <taxon>Lingulata</taxon>
        <taxon>Lingulida</taxon>
        <taxon>Linguloidea</taxon>
        <taxon>Lingulidae</taxon>
        <taxon>Lingula</taxon>
    </lineage>
</organism>
<dbReference type="GeneID" id="106177747"/>
<dbReference type="InterPro" id="IPR032054">
    <property type="entry name" value="Cdt1_C"/>
</dbReference>
<feature type="compositionally biased region" description="Polar residues" evidence="3">
    <location>
        <begin position="307"/>
        <end position="316"/>
    </location>
</feature>
<feature type="region of interest" description="Disordered" evidence="3">
    <location>
        <begin position="389"/>
        <end position="412"/>
    </location>
</feature>
<evidence type="ECO:0000256" key="1">
    <source>
        <dbReference type="ARBA" id="ARBA00008356"/>
    </source>
</evidence>
<dbReference type="GO" id="GO:0005634">
    <property type="term" value="C:nucleus"/>
    <property type="evidence" value="ECO:0007669"/>
    <property type="project" value="TreeGrafter"/>
</dbReference>
<reference evidence="6" key="1">
    <citation type="submission" date="2025-08" db="UniProtKB">
        <authorList>
            <consortium name="RefSeq"/>
        </authorList>
    </citation>
    <scope>IDENTIFICATION</scope>
    <source>
        <tissue evidence="6">Gonads</tissue>
    </source>
</reference>
<dbReference type="CDD" id="cd08674">
    <property type="entry name" value="Cdt1_m"/>
    <property type="match status" value="1"/>
</dbReference>
<evidence type="ECO:0000256" key="2">
    <source>
        <dbReference type="ARBA" id="ARBA00023306"/>
    </source>
</evidence>
<dbReference type="Gene3D" id="1.10.10.1420">
    <property type="entry name" value="DNA replication factor Cdt1, C-terminal WH domain"/>
    <property type="match status" value="1"/>
</dbReference>
<dbReference type="GO" id="GO:0000278">
    <property type="term" value="P:mitotic cell cycle"/>
    <property type="evidence" value="ECO:0007669"/>
    <property type="project" value="TreeGrafter"/>
</dbReference>
<sequence>MAQGKVTDYFSNRKRTGNLQPSKRRKVQRIEQFDLGSVTFGETNLKQNATGTQNSESVTDVPIVSKKLKTKTEGKVTSTRRSSRIKTGKSATATKGEIDEAFESKTRVKSKAVQPLESEKASSECTVSETVEETTAIADDHNGSPPCTPTKRFSDGESTETVARKRSRAAKAMQKDLLSEFNAKTPERGFDFSEFAEKPKLTTNARKKLVLKVQAPSSKESMEKVDSAAQKSKVSVEKVEGDKTKAQGPSTKETKEKTVSVVKLEPSPPSTPTPSFQKSKALSKSEELSRDETLSVGTPTMAREPSQETPTTNSTPLRDKVKSVLKSSPVAQESKGKVEKVEGDSGSGKIQKLTPAEMRQKLAKCGKLAELQERLAQFDKSSAKLREAKAKNAVKEAEKDKNEEEPESKKTAPAAYERFHSLAQPVAPSLSLPYKYKVLLEMFRSMDTVVSMLHNRTEIITFSKLKNAVQEMLRKNFEVKHVGQIKTVNPLAYIFKQEKGLPEFGGKSTDYQLTVQPNFDTDISPDQLKNLQNGSTFNHTPFTATTLLERRNVFHHNLVSIVKRHHREFLSNLKSPLNVKDDDLRRWHPKFKLDQVPDVVPAPLPEAPVVRKYSTATDVLSQARGKVPAKVERALESVAKLKLIKPEDATTPKKDKTVSAENNSPTTTLKGVPSSLLERIRAKEAAKLEAVLTRKPEQEQRLKMLERLPEIVRILRSYYVTEKKPALSMEAATQKLMDSYRSGIGAADVETHLKLLTEVLPGWLTVITVKKGKFIKIDKNQDVNSLVDKLQNIIKEKS</sequence>
<dbReference type="GO" id="GO:0030174">
    <property type="term" value="P:regulation of DNA-templated DNA replication initiation"/>
    <property type="evidence" value="ECO:0007669"/>
    <property type="project" value="InterPro"/>
</dbReference>
<gene>
    <name evidence="6" type="primary">LOC106177747</name>
</gene>
<feature type="compositionally biased region" description="Basic and acidic residues" evidence="3">
    <location>
        <begin position="283"/>
        <end position="293"/>
    </location>
</feature>
<dbReference type="CDD" id="cd08767">
    <property type="entry name" value="Cdt1_c"/>
    <property type="match status" value="1"/>
</dbReference>
<feature type="domain" description="CDT1 Geminin-binding" evidence="4">
    <location>
        <begin position="432"/>
        <end position="606"/>
    </location>
</feature>